<accession>A0A8T4J3A2</accession>
<evidence type="ECO:0000256" key="1">
    <source>
        <dbReference type="SAM" id="MobiDB-lite"/>
    </source>
</evidence>
<comment type="caution">
    <text evidence="3">The sequence shown here is derived from an EMBL/GenBank/DDBJ whole genome shotgun (WGS) entry which is preliminary data.</text>
</comment>
<keyword evidence="4" id="KW-1185">Reference proteome</keyword>
<dbReference type="Gene3D" id="3.90.25.10">
    <property type="entry name" value="UDP-galactose 4-epimerase, domain 1"/>
    <property type="match status" value="1"/>
</dbReference>
<dbReference type="SUPFAM" id="SSF51735">
    <property type="entry name" value="NAD(P)-binding Rossmann-fold domains"/>
    <property type="match status" value="1"/>
</dbReference>
<reference evidence="3" key="1">
    <citation type="submission" date="2021-04" db="EMBL/GenBank/DDBJ databases">
        <title>Sequencing of actinobacteria type strains.</title>
        <authorList>
            <person name="Nguyen G.-S."/>
            <person name="Wentzel A."/>
        </authorList>
    </citation>
    <scope>NUCLEOTIDE SEQUENCE</scope>
    <source>
        <strain evidence="3">DSM 42095</strain>
    </source>
</reference>
<proteinExistence type="predicted"/>
<dbReference type="Gene3D" id="3.40.50.720">
    <property type="entry name" value="NAD(P)-binding Rossmann-like Domain"/>
    <property type="match status" value="1"/>
</dbReference>
<evidence type="ECO:0000313" key="4">
    <source>
        <dbReference type="Proteomes" id="UP000675554"/>
    </source>
</evidence>
<gene>
    <name evidence="3" type="ORF">KDA82_27465</name>
</gene>
<sequence>MRIAVTGAAGGLGGRVVQLLAGQDSLDVVAMTRRKLPTEALPAQVEVAVADYADPPALRAALKDVDTLVFVSSDGPDARMLLHHRNVVAAAAAECVGHVAALSSVDADMASPFCYAVVNRLTEDLLLASGVPYSFARASLYIEFFQSWLTEARATGLLRLPAADGRISLVARDDVARALAALAVGEPTGRHHDITGPEVTDLAGIASVTAEAWETPVAYVDIPADTYCAEAAATGLDPWWLYAFSSMFASVREQRWDRVCNDYTRLTGRLPLALRDVLSAQVREPDAAERANNALSGANSSAAAEPGQKTSKI</sequence>
<protein>
    <submittedName>
        <fullName evidence="3">NAD(P)H-binding protein</fullName>
    </submittedName>
</protein>
<organism evidence="3 4">
    <name type="scientific">Streptomyces daliensis</name>
    <dbReference type="NCBI Taxonomy" id="299421"/>
    <lineage>
        <taxon>Bacteria</taxon>
        <taxon>Bacillati</taxon>
        <taxon>Actinomycetota</taxon>
        <taxon>Actinomycetes</taxon>
        <taxon>Kitasatosporales</taxon>
        <taxon>Streptomycetaceae</taxon>
        <taxon>Streptomyces</taxon>
    </lineage>
</organism>
<evidence type="ECO:0000259" key="2">
    <source>
        <dbReference type="Pfam" id="PF13460"/>
    </source>
</evidence>
<dbReference type="InterPro" id="IPR036291">
    <property type="entry name" value="NAD(P)-bd_dom_sf"/>
</dbReference>
<dbReference type="Proteomes" id="UP000675554">
    <property type="component" value="Unassembled WGS sequence"/>
</dbReference>
<dbReference type="PANTHER" id="PTHR47129">
    <property type="entry name" value="QUINONE OXIDOREDUCTASE 2"/>
    <property type="match status" value="1"/>
</dbReference>
<feature type="region of interest" description="Disordered" evidence="1">
    <location>
        <begin position="288"/>
        <end position="313"/>
    </location>
</feature>
<dbReference type="EMBL" id="JAGSMN010000715">
    <property type="protein sequence ID" value="MBR7676677.1"/>
    <property type="molecule type" value="Genomic_DNA"/>
</dbReference>
<evidence type="ECO:0000313" key="3">
    <source>
        <dbReference type="EMBL" id="MBR7676677.1"/>
    </source>
</evidence>
<feature type="domain" description="NAD(P)-binding" evidence="2">
    <location>
        <begin position="7"/>
        <end position="182"/>
    </location>
</feature>
<dbReference type="Pfam" id="PF13460">
    <property type="entry name" value="NAD_binding_10"/>
    <property type="match status" value="1"/>
</dbReference>
<dbReference type="InterPro" id="IPR052718">
    <property type="entry name" value="NmrA-type_oxidoreductase"/>
</dbReference>
<dbReference type="PANTHER" id="PTHR47129:SF1">
    <property type="entry name" value="NMRA-LIKE DOMAIN-CONTAINING PROTEIN"/>
    <property type="match status" value="1"/>
</dbReference>
<name>A0A8T4J3A2_9ACTN</name>
<dbReference type="InterPro" id="IPR016040">
    <property type="entry name" value="NAD(P)-bd_dom"/>
</dbReference>
<dbReference type="AlphaFoldDB" id="A0A8T4J3A2"/>
<feature type="compositionally biased region" description="Low complexity" evidence="1">
    <location>
        <begin position="291"/>
        <end position="304"/>
    </location>
</feature>